<dbReference type="Proteomes" id="UP000824890">
    <property type="component" value="Unassembled WGS sequence"/>
</dbReference>
<evidence type="ECO:0000259" key="2">
    <source>
        <dbReference type="Pfam" id="PF13963"/>
    </source>
</evidence>
<keyword evidence="4" id="KW-1185">Reference proteome</keyword>
<evidence type="ECO:0000313" key="4">
    <source>
        <dbReference type="Proteomes" id="UP000824890"/>
    </source>
</evidence>
<gene>
    <name evidence="3" type="ORF">HID58_048336</name>
</gene>
<feature type="non-terminal residue" evidence="3">
    <location>
        <position position="1"/>
    </location>
</feature>
<dbReference type="Pfam" id="PF13963">
    <property type="entry name" value="Transpos_assoc"/>
    <property type="match status" value="1"/>
</dbReference>
<accession>A0ABQ8B253</accession>
<comment type="caution">
    <text evidence="3">The sequence shown here is derived from an EMBL/GenBank/DDBJ whole genome shotgun (WGS) entry which is preliminary data.</text>
</comment>
<feature type="compositionally biased region" description="Basic and acidic residues" evidence="1">
    <location>
        <begin position="177"/>
        <end position="188"/>
    </location>
</feature>
<name>A0ABQ8B253_BRANA</name>
<feature type="domain" description="Transposase-associated" evidence="2">
    <location>
        <begin position="20"/>
        <end position="80"/>
    </location>
</feature>
<dbReference type="InterPro" id="IPR029480">
    <property type="entry name" value="Transpos_assoc"/>
</dbReference>
<feature type="region of interest" description="Disordered" evidence="1">
    <location>
        <begin position="153"/>
        <end position="188"/>
    </location>
</feature>
<dbReference type="EMBL" id="JAGKQM010000012">
    <property type="protein sequence ID" value="KAH0898768.1"/>
    <property type="molecule type" value="Genomic_DNA"/>
</dbReference>
<evidence type="ECO:0000313" key="3">
    <source>
        <dbReference type="EMBL" id="KAH0898768.1"/>
    </source>
</evidence>
<sequence length="188" mass="21324">SGWIDTLIQVLIMFQESLAKVLTFFIAFSSSQNSFLERKTMLCPCVTCGNRKQRDVKTVSRQLYRVGFKSNYYVWSSHGESYYDVGESSKGGQFMGLGNEATNDWWACTKFMPRGVRETSEDALVALQDDTDYQVVAQSMMLRIETYVVEDDSDYESTPVVPPNHKYVSEDELDEACTDRDSVSDSSS</sequence>
<organism evidence="3 4">
    <name type="scientific">Brassica napus</name>
    <name type="common">Rape</name>
    <dbReference type="NCBI Taxonomy" id="3708"/>
    <lineage>
        <taxon>Eukaryota</taxon>
        <taxon>Viridiplantae</taxon>
        <taxon>Streptophyta</taxon>
        <taxon>Embryophyta</taxon>
        <taxon>Tracheophyta</taxon>
        <taxon>Spermatophyta</taxon>
        <taxon>Magnoliopsida</taxon>
        <taxon>eudicotyledons</taxon>
        <taxon>Gunneridae</taxon>
        <taxon>Pentapetalae</taxon>
        <taxon>rosids</taxon>
        <taxon>malvids</taxon>
        <taxon>Brassicales</taxon>
        <taxon>Brassicaceae</taxon>
        <taxon>Brassiceae</taxon>
        <taxon>Brassica</taxon>
    </lineage>
</organism>
<protein>
    <recommendedName>
        <fullName evidence="2">Transposase-associated domain-containing protein</fullName>
    </recommendedName>
</protein>
<reference evidence="3 4" key="1">
    <citation type="submission" date="2021-05" db="EMBL/GenBank/DDBJ databases">
        <title>Genome Assembly of Synthetic Allotetraploid Brassica napus Reveals Homoeologous Exchanges between Subgenomes.</title>
        <authorList>
            <person name="Davis J.T."/>
        </authorList>
    </citation>
    <scope>NUCLEOTIDE SEQUENCE [LARGE SCALE GENOMIC DNA]</scope>
    <source>
        <strain evidence="4">cv. Da-Ae</strain>
        <tissue evidence="3">Seedling</tissue>
    </source>
</reference>
<proteinExistence type="predicted"/>
<evidence type="ECO:0000256" key="1">
    <source>
        <dbReference type="SAM" id="MobiDB-lite"/>
    </source>
</evidence>